<reference evidence="1 2" key="1">
    <citation type="journal article" date="2020" name="Cell">
        <title>Large-Scale Comparative Analyses of Tick Genomes Elucidate Their Genetic Diversity and Vector Capacities.</title>
        <authorList>
            <consortium name="Tick Genome and Microbiome Consortium (TIGMIC)"/>
            <person name="Jia N."/>
            <person name="Wang J."/>
            <person name="Shi W."/>
            <person name="Du L."/>
            <person name="Sun Y."/>
            <person name="Zhan W."/>
            <person name="Jiang J.F."/>
            <person name="Wang Q."/>
            <person name="Zhang B."/>
            <person name="Ji P."/>
            <person name="Bell-Sakyi L."/>
            <person name="Cui X.M."/>
            <person name="Yuan T.T."/>
            <person name="Jiang B.G."/>
            <person name="Yang W.F."/>
            <person name="Lam T.T."/>
            <person name="Chang Q.C."/>
            <person name="Ding S.J."/>
            <person name="Wang X.J."/>
            <person name="Zhu J.G."/>
            <person name="Ruan X.D."/>
            <person name="Zhao L."/>
            <person name="Wei J.T."/>
            <person name="Ye R.Z."/>
            <person name="Que T.C."/>
            <person name="Du C.H."/>
            <person name="Zhou Y.H."/>
            <person name="Cheng J.X."/>
            <person name="Dai P.F."/>
            <person name="Guo W.B."/>
            <person name="Han X.H."/>
            <person name="Huang E.J."/>
            <person name="Li L.F."/>
            <person name="Wei W."/>
            <person name="Gao Y.C."/>
            <person name="Liu J.Z."/>
            <person name="Shao H.Z."/>
            <person name="Wang X."/>
            <person name="Wang C.C."/>
            <person name="Yang T.C."/>
            <person name="Huo Q.B."/>
            <person name="Li W."/>
            <person name="Chen H.Y."/>
            <person name="Chen S.E."/>
            <person name="Zhou L.G."/>
            <person name="Ni X.B."/>
            <person name="Tian J.H."/>
            <person name="Sheng Y."/>
            <person name="Liu T."/>
            <person name="Pan Y.S."/>
            <person name="Xia L.Y."/>
            <person name="Li J."/>
            <person name="Zhao F."/>
            <person name="Cao W.C."/>
        </authorList>
    </citation>
    <scope>NUCLEOTIDE SEQUENCE [LARGE SCALE GENOMIC DNA]</scope>
    <source>
        <strain evidence="1">Iper-2018</strain>
    </source>
</reference>
<keyword evidence="2" id="KW-1185">Reference proteome</keyword>
<dbReference type="EMBL" id="JABSTQ010009530">
    <property type="protein sequence ID" value="KAG0428386.1"/>
    <property type="molecule type" value="Genomic_DNA"/>
</dbReference>
<organism evidence="1 2">
    <name type="scientific">Ixodes persulcatus</name>
    <name type="common">Taiga tick</name>
    <dbReference type="NCBI Taxonomy" id="34615"/>
    <lineage>
        <taxon>Eukaryota</taxon>
        <taxon>Metazoa</taxon>
        <taxon>Ecdysozoa</taxon>
        <taxon>Arthropoda</taxon>
        <taxon>Chelicerata</taxon>
        <taxon>Arachnida</taxon>
        <taxon>Acari</taxon>
        <taxon>Parasitiformes</taxon>
        <taxon>Ixodida</taxon>
        <taxon>Ixodoidea</taxon>
        <taxon>Ixodidae</taxon>
        <taxon>Ixodinae</taxon>
        <taxon>Ixodes</taxon>
    </lineage>
</organism>
<comment type="caution">
    <text evidence="1">The sequence shown here is derived from an EMBL/GenBank/DDBJ whole genome shotgun (WGS) entry which is preliminary data.</text>
</comment>
<name>A0AC60Q5L5_IXOPE</name>
<accession>A0AC60Q5L5</accession>
<evidence type="ECO:0000313" key="1">
    <source>
        <dbReference type="EMBL" id="KAG0428386.1"/>
    </source>
</evidence>
<dbReference type="Proteomes" id="UP000805193">
    <property type="component" value="Unassembled WGS sequence"/>
</dbReference>
<gene>
    <name evidence="1" type="ORF">HPB47_024619</name>
</gene>
<evidence type="ECO:0000313" key="2">
    <source>
        <dbReference type="Proteomes" id="UP000805193"/>
    </source>
</evidence>
<sequence length="257" mass="29112">MAQSDGGGADEGPADGPVKGSYPPYLPELPELRVIIEEASGVEEPAEGDHGVSLLGQYTRALPAHRKSTQRLPPTLKQTVGYRVFDHDEVNEVDIIIKKRLEEETVDNDRTFSRRLDGAHKKRFADKQTSSLRTRKWRRAQERRGFCGDCRPPAYAPLEDLHNQGDVHGKGWQAYHSEDIPAKRRAQPRKATLRRRLRSPKKPTYKRPVSQIGSLAREPEEVPDNDHPPVVVLPVAPRTPTPFHGEVHEDIEDWLRL</sequence>
<protein>
    <submittedName>
        <fullName evidence="1">Uncharacterized protein</fullName>
    </submittedName>
</protein>
<proteinExistence type="predicted"/>